<keyword evidence="8" id="KW-0547">Nucleotide-binding</keyword>
<dbReference type="Gene3D" id="3.90.550.50">
    <property type="match status" value="1"/>
</dbReference>
<evidence type="ECO:0000256" key="4">
    <source>
        <dbReference type="ARBA" id="ARBA00012557"/>
    </source>
</evidence>
<keyword evidence="10" id="KW-1133">Transmembrane helix</keyword>
<evidence type="ECO:0000313" key="15">
    <source>
        <dbReference type="WBParaSite" id="SSTP_0000948600.1"/>
    </source>
</evidence>
<keyword evidence="6" id="KW-0808">Transferase</keyword>
<dbReference type="GO" id="GO:0016263">
    <property type="term" value="F:glycoprotein-N-acetylgalactosamine 3-beta-galactosyltransferase activity"/>
    <property type="evidence" value="ECO:0007669"/>
    <property type="project" value="UniProtKB-EC"/>
</dbReference>
<accession>A0A0K0EJ35</accession>
<dbReference type="GO" id="GO:0000166">
    <property type="term" value="F:nucleotide binding"/>
    <property type="evidence" value="ECO:0007669"/>
    <property type="project" value="UniProtKB-KW"/>
</dbReference>
<reference evidence="15" key="1">
    <citation type="submission" date="2015-08" db="UniProtKB">
        <authorList>
            <consortium name="WormBaseParasite"/>
        </authorList>
    </citation>
    <scope>IDENTIFICATION</scope>
</reference>
<evidence type="ECO:0000256" key="6">
    <source>
        <dbReference type="ARBA" id="ARBA00022679"/>
    </source>
</evidence>
<keyword evidence="11" id="KW-0472">Membrane</keyword>
<dbReference type="InterPro" id="IPR026050">
    <property type="entry name" value="C1GALT1/C1GALT1_chp1"/>
</dbReference>
<comment type="pathway">
    <text evidence="2">Protein modification; protein glycosylation.</text>
</comment>
<dbReference type="AlphaFoldDB" id="A0A0K0EJ35"/>
<dbReference type="WBParaSite" id="SSTP_0000948600.1">
    <property type="protein sequence ID" value="SSTP_0000948600.1"/>
    <property type="gene ID" value="SSTP_0000948600"/>
</dbReference>
<organism evidence="15">
    <name type="scientific">Strongyloides stercoralis</name>
    <name type="common">Threadworm</name>
    <dbReference type="NCBI Taxonomy" id="6248"/>
    <lineage>
        <taxon>Eukaryota</taxon>
        <taxon>Metazoa</taxon>
        <taxon>Ecdysozoa</taxon>
        <taxon>Nematoda</taxon>
        <taxon>Chromadorea</taxon>
        <taxon>Rhabditida</taxon>
        <taxon>Tylenchina</taxon>
        <taxon>Panagrolaimomorpha</taxon>
        <taxon>Strongyloidoidea</taxon>
        <taxon>Strongyloididae</taxon>
        <taxon>Strongyloides</taxon>
    </lineage>
</organism>
<dbReference type="InterPro" id="IPR003378">
    <property type="entry name" value="Fringe-like_glycosylTrfase"/>
</dbReference>
<keyword evidence="14" id="KW-1185">Reference proteome</keyword>
<dbReference type="GO" id="GO:0016020">
    <property type="term" value="C:membrane"/>
    <property type="evidence" value="ECO:0007669"/>
    <property type="project" value="UniProtKB-SubCell"/>
</dbReference>
<evidence type="ECO:0000256" key="10">
    <source>
        <dbReference type="ARBA" id="ARBA00022989"/>
    </source>
</evidence>
<dbReference type="EC" id="2.4.1.122" evidence="4"/>
<evidence type="ECO:0000256" key="9">
    <source>
        <dbReference type="ARBA" id="ARBA00022968"/>
    </source>
</evidence>
<evidence type="ECO:0000256" key="8">
    <source>
        <dbReference type="ARBA" id="ARBA00022741"/>
    </source>
</evidence>
<dbReference type="Proteomes" id="UP000035681">
    <property type="component" value="Unplaced"/>
</dbReference>
<name>A0A0K0EJ35_STRER</name>
<evidence type="ECO:0000256" key="2">
    <source>
        <dbReference type="ARBA" id="ARBA00004922"/>
    </source>
</evidence>
<comment type="subcellular location">
    <subcellularLocation>
        <location evidence="1">Membrane</location>
        <topology evidence="1">Single-pass type II membrane protein</topology>
    </subcellularLocation>
</comment>
<keyword evidence="9" id="KW-0735">Signal-anchor</keyword>
<dbReference type="WBParaSite" id="TCONS_00005405.p1">
    <property type="protein sequence ID" value="TCONS_00005405.p1"/>
    <property type="gene ID" value="XLOC_003706"/>
</dbReference>
<protein>
    <recommendedName>
        <fullName evidence="4">N-acetylgalactosaminide beta-1,3-galactosyltransferase</fullName>
        <ecNumber evidence="4">2.4.1.122</ecNumber>
    </recommendedName>
</protein>
<evidence type="ECO:0000256" key="7">
    <source>
        <dbReference type="ARBA" id="ARBA00022692"/>
    </source>
</evidence>
<evidence type="ECO:0000259" key="13">
    <source>
        <dbReference type="Pfam" id="PF02434"/>
    </source>
</evidence>
<feature type="signal peptide" evidence="12">
    <location>
        <begin position="1"/>
        <end position="19"/>
    </location>
</feature>
<evidence type="ECO:0000256" key="1">
    <source>
        <dbReference type="ARBA" id="ARBA00004606"/>
    </source>
</evidence>
<keyword evidence="7" id="KW-0812">Transmembrane</keyword>
<dbReference type="Pfam" id="PF02434">
    <property type="entry name" value="Fringe"/>
    <property type="match status" value="1"/>
</dbReference>
<sequence>MKLYLLFIIFLIYIKICDGRKKFIPAKINNYLNYTNDVVFNKVFGELNNKVKVFCIFLTTPKNKNSRIIHQKNTWVKRCNAYIYASGKQDRTLPAIKAYKDDHYKFSYAKMATVFKYVYSNYVNQYDWFLKIDCDTYVVMENLKMLLLNKNPNEHYYSGFQFNLNNWKDTNFRYHHGGSGYVMSKKTFSSLVTDGLGNKKYCRIRDEGYEDLEIGLCLYNLKIKINDGRDKYGKILYLPIALSDALTPYKNDKKDYYLSERSIFKYPNGIKAMSNYPIAFHKVEGNTMYMLEYLIYHMNVAGLRNPMLIPENENVDKEAESIMEKISNYSSTYYKN</sequence>
<feature type="chain" id="PRO_5005328119" description="N-acetylgalactosaminide beta-1,3-galactosyltransferase" evidence="12">
    <location>
        <begin position="20"/>
        <end position="336"/>
    </location>
</feature>
<evidence type="ECO:0000256" key="11">
    <source>
        <dbReference type="ARBA" id="ARBA00023136"/>
    </source>
</evidence>
<keyword evidence="12" id="KW-0732">Signal</keyword>
<dbReference type="PANTHER" id="PTHR23033">
    <property type="entry name" value="BETA1,3-GALACTOSYLTRANSFERASE"/>
    <property type="match status" value="1"/>
</dbReference>
<proteinExistence type="inferred from homology"/>
<evidence type="ECO:0000256" key="3">
    <source>
        <dbReference type="ARBA" id="ARBA00006462"/>
    </source>
</evidence>
<evidence type="ECO:0000256" key="5">
    <source>
        <dbReference type="ARBA" id="ARBA00022676"/>
    </source>
</evidence>
<feature type="domain" description="Fringe-like glycosyltransferase" evidence="13">
    <location>
        <begin position="53"/>
        <end position="225"/>
    </location>
</feature>
<evidence type="ECO:0000256" key="12">
    <source>
        <dbReference type="SAM" id="SignalP"/>
    </source>
</evidence>
<evidence type="ECO:0000313" key="14">
    <source>
        <dbReference type="Proteomes" id="UP000035681"/>
    </source>
</evidence>
<comment type="similarity">
    <text evidence="3">Belongs to the glycosyltransferase 31 family. Beta3-Gal-T subfamily.</text>
</comment>
<dbReference type="STRING" id="6248.A0A0K0EJ35"/>
<keyword evidence="5" id="KW-0328">Glycosyltransferase</keyword>
<dbReference type="PANTHER" id="PTHR23033:SF14">
    <property type="entry name" value="GLYCOPROTEIN-N-ACETYLGALACTOSAMINE 3-BETA-GALACTOSYLTRANSFERASE 1-RELATED"/>
    <property type="match status" value="1"/>
</dbReference>